<comment type="caution">
    <text evidence="2">The sequence shown here is derived from an EMBL/GenBank/DDBJ whole genome shotgun (WGS) entry which is preliminary data.</text>
</comment>
<keyword evidence="1" id="KW-0472">Membrane</keyword>
<keyword evidence="1" id="KW-0812">Transmembrane</keyword>
<keyword evidence="3" id="KW-1185">Reference proteome</keyword>
<dbReference type="PATRIC" id="fig|1526658.3.peg.302"/>
<evidence type="ECO:0000313" key="3">
    <source>
        <dbReference type="Proteomes" id="UP000037822"/>
    </source>
</evidence>
<reference evidence="2 3" key="1">
    <citation type="submission" date="2015-07" db="EMBL/GenBank/DDBJ databases">
        <title>Whole genome sequencing of Bosea vaviloviae isolated from cave pool.</title>
        <authorList>
            <person name="Tan N.E.H."/>
            <person name="Lee Y.P."/>
            <person name="Gan H.M."/>
            <person name="Barton H."/>
            <person name="Savka M.A."/>
        </authorList>
    </citation>
    <scope>NUCLEOTIDE SEQUENCE [LARGE SCALE GENOMIC DNA]</scope>
    <source>
        <strain evidence="2 3">SD260</strain>
    </source>
</reference>
<protein>
    <submittedName>
        <fullName evidence="2">Uncharacterized protein</fullName>
    </submittedName>
</protein>
<keyword evidence="1" id="KW-1133">Transmembrane helix</keyword>
<sequence length="92" mass="9553">MFANSFAPIKRAGLFFGFMGAAVFALTLGSGLQETNRDSSAAVAQAKIEHNLPSDIRLAAVNPSQRSVGVTRRAIGGSQQAMLSTASGVVTR</sequence>
<gene>
    <name evidence="2" type="ORF">AE618_17745</name>
</gene>
<dbReference type="RefSeq" id="WP_054210358.1">
    <property type="nucleotide sequence ID" value="NZ_LGSZ01000048.1"/>
</dbReference>
<proteinExistence type="predicted"/>
<dbReference type="EMBL" id="LGSZ01000048">
    <property type="protein sequence ID" value="KPH79684.1"/>
    <property type="molecule type" value="Genomic_DNA"/>
</dbReference>
<organism evidence="2 3">
    <name type="scientific">Bosea vaviloviae</name>
    <dbReference type="NCBI Taxonomy" id="1526658"/>
    <lineage>
        <taxon>Bacteria</taxon>
        <taxon>Pseudomonadati</taxon>
        <taxon>Pseudomonadota</taxon>
        <taxon>Alphaproteobacteria</taxon>
        <taxon>Hyphomicrobiales</taxon>
        <taxon>Boseaceae</taxon>
        <taxon>Bosea</taxon>
    </lineage>
</organism>
<name>A0A0N0MAI7_9HYPH</name>
<dbReference type="AlphaFoldDB" id="A0A0N0MAI7"/>
<dbReference type="OrthoDB" id="8162990at2"/>
<dbReference type="Proteomes" id="UP000037822">
    <property type="component" value="Unassembled WGS sequence"/>
</dbReference>
<evidence type="ECO:0000256" key="1">
    <source>
        <dbReference type="SAM" id="Phobius"/>
    </source>
</evidence>
<accession>A0A0N0MAI7</accession>
<feature type="transmembrane region" description="Helical" evidence="1">
    <location>
        <begin position="12"/>
        <end position="32"/>
    </location>
</feature>
<evidence type="ECO:0000313" key="2">
    <source>
        <dbReference type="EMBL" id="KPH79684.1"/>
    </source>
</evidence>